<proteinExistence type="predicted"/>
<evidence type="ECO:0000313" key="2">
    <source>
        <dbReference type="Proteomes" id="UP000244089"/>
    </source>
</evidence>
<dbReference type="EMBL" id="QAXS01000010">
    <property type="protein sequence ID" value="PTV99561.1"/>
    <property type="molecule type" value="Genomic_DNA"/>
</dbReference>
<sequence length="68" mass="8021">MDSSNDSKKVYIYDGSYQGLMTSLYTAFKNREAPVKILAESEFRDDLFYQKKKIITDQEKSDFFCRTD</sequence>
<dbReference type="AlphaFoldDB" id="A0A2T5RKL8"/>
<protein>
    <submittedName>
        <fullName evidence="1">Uncharacterized protein</fullName>
    </submittedName>
</protein>
<organism evidence="1 2">
    <name type="scientific">Halanaerobium saccharolyticum</name>
    <dbReference type="NCBI Taxonomy" id="43595"/>
    <lineage>
        <taxon>Bacteria</taxon>
        <taxon>Bacillati</taxon>
        <taxon>Bacillota</taxon>
        <taxon>Clostridia</taxon>
        <taxon>Halanaerobiales</taxon>
        <taxon>Halanaerobiaceae</taxon>
        <taxon>Halanaerobium</taxon>
    </lineage>
</organism>
<name>A0A2T5RKL8_9FIRM</name>
<dbReference type="RefSeq" id="WP_258222429.1">
    <property type="nucleotide sequence ID" value="NZ_QAXS01000010.1"/>
</dbReference>
<accession>A0A2T5RKL8</accession>
<dbReference type="Proteomes" id="UP000244089">
    <property type="component" value="Unassembled WGS sequence"/>
</dbReference>
<gene>
    <name evidence="1" type="ORF">C8C76_11043</name>
</gene>
<evidence type="ECO:0000313" key="1">
    <source>
        <dbReference type="EMBL" id="PTV99561.1"/>
    </source>
</evidence>
<reference evidence="1 2" key="1">
    <citation type="submission" date="2018-04" db="EMBL/GenBank/DDBJ databases">
        <title>Subsurface microbial communities from deep shales in Ohio and West Virginia, USA.</title>
        <authorList>
            <person name="Wrighton K."/>
        </authorList>
    </citation>
    <scope>NUCLEOTIDE SEQUENCE [LARGE SCALE GENOMIC DNA]</scope>
    <source>
        <strain evidence="1 2">WC1</strain>
    </source>
</reference>
<comment type="caution">
    <text evidence="1">The sequence shown here is derived from an EMBL/GenBank/DDBJ whole genome shotgun (WGS) entry which is preliminary data.</text>
</comment>